<comment type="similarity">
    <text evidence="2">Belongs to the glycosyl hydrolase 18 family. Chitinase class II subfamily.</text>
</comment>
<dbReference type="SUPFAM" id="SSF81296">
    <property type="entry name" value="E set domains"/>
    <property type="match status" value="1"/>
</dbReference>
<feature type="compositionally biased region" description="Pro residues" evidence="11">
    <location>
        <begin position="1084"/>
        <end position="1098"/>
    </location>
</feature>
<dbReference type="Proteomes" id="UP000053372">
    <property type="component" value="Unassembled WGS sequence"/>
</dbReference>
<dbReference type="GO" id="GO:0007154">
    <property type="term" value="P:cell communication"/>
    <property type="evidence" value="ECO:0007669"/>
    <property type="project" value="InterPro"/>
</dbReference>
<feature type="region of interest" description="Disordered" evidence="11">
    <location>
        <begin position="807"/>
        <end position="876"/>
    </location>
</feature>
<keyword evidence="6 10" id="KW-0378">Hydrolase</keyword>
<dbReference type="Pfam" id="PF00553">
    <property type="entry name" value="CBM_2"/>
    <property type="match status" value="1"/>
</dbReference>
<feature type="compositionally biased region" description="Low complexity" evidence="11">
    <location>
        <begin position="115"/>
        <end position="161"/>
    </location>
</feature>
<dbReference type="Gene3D" id="2.60.40.290">
    <property type="match status" value="1"/>
</dbReference>
<dbReference type="Pfam" id="PF00704">
    <property type="entry name" value="Glyco_hydro_18"/>
    <property type="match status" value="1"/>
</dbReference>
<feature type="compositionally biased region" description="Polar residues" evidence="11">
    <location>
        <begin position="807"/>
        <end position="817"/>
    </location>
</feature>
<dbReference type="InterPro" id="IPR050314">
    <property type="entry name" value="Glycosyl_Hydrlase_18"/>
</dbReference>
<dbReference type="EMBL" id="LMTZ01000020">
    <property type="protein sequence ID" value="KST69551.1"/>
    <property type="molecule type" value="Genomic_DNA"/>
</dbReference>
<evidence type="ECO:0000256" key="6">
    <source>
        <dbReference type="ARBA" id="ARBA00022801"/>
    </source>
</evidence>
<feature type="region of interest" description="Disordered" evidence="11">
    <location>
        <begin position="1076"/>
        <end position="1139"/>
    </location>
</feature>
<dbReference type="GO" id="GO:0030245">
    <property type="term" value="P:cellulose catabolic process"/>
    <property type="evidence" value="ECO:0007669"/>
    <property type="project" value="InterPro"/>
</dbReference>
<evidence type="ECO:0000256" key="2">
    <source>
        <dbReference type="ARBA" id="ARBA00009121"/>
    </source>
</evidence>
<dbReference type="SMART" id="SM00637">
    <property type="entry name" value="CBD_II"/>
    <property type="match status" value="1"/>
</dbReference>
<dbReference type="PANTHER" id="PTHR11177">
    <property type="entry name" value="CHITINASE"/>
    <property type="match status" value="1"/>
</dbReference>
<dbReference type="GO" id="GO:0008061">
    <property type="term" value="F:chitin binding"/>
    <property type="evidence" value="ECO:0007669"/>
    <property type="project" value="InterPro"/>
</dbReference>
<keyword evidence="8" id="KW-0119">Carbohydrate metabolism</keyword>
<dbReference type="PROSITE" id="PS51173">
    <property type="entry name" value="CBM2"/>
    <property type="match status" value="1"/>
</dbReference>
<dbReference type="GO" id="GO:0016020">
    <property type="term" value="C:membrane"/>
    <property type="evidence" value="ECO:0007669"/>
    <property type="project" value="InterPro"/>
</dbReference>
<evidence type="ECO:0000259" key="13">
    <source>
        <dbReference type="PROSITE" id="PS51910"/>
    </source>
</evidence>
<dbReference type="Gene3D" id="2.60.40.10">
    <property type="entry name" value="Immunoglobulins"/>
    <property type="match status" value="1"/>
</dbReference>
<evidence type="ECO:0000256" key="10">
    <source>
        <dbReference type="RuleBase" id="RU000489"/>
    </source>
</evidence>
<keyword evidence="8" id="KW-0624">Polysaccharide degradation</keyword>
<feature type="compositionally biased region" description="Low complexity" evidence="11">
    <location>
        <begin position="860"/>
        <end position="876"/>
    </location>
</feature>
<dbReference type="SUPFAM" id="SSF51989">
    <property type="entry name" value="Glycosyl hydrolases family 6, cellulases"/>
    <property type="match status" value="1"/>
</dbReference>
<keyword evidence="8" id="KW-0146">Chitin degradation</keyword>
<dbReference type="InterPro" id="IPR001223">
    <property type="entry name" value="Glyco_hydro18_cat"/>
</dbReference>
<sequence>MPVDFNITGNGWGSGFGAEFKFTNTTQKTIDGWQVEFDSVHNITSLWNGDFTKTKNEKDGGYHYVVKNPAWKSKVTPGETISFGFNANSAASLPVNGSLNSNNFTNLSFDGVAIDDSNPIGNPDSNPDGNPGGNPDSNPGGNPDVNPGGNPDSNPGGNPSSEPIKGAPSQPTISIQDNNPKDGSFTINLNMWYGTSGTSWSIKEDGKVIHTADISPASNSGPQSANFTLSGRDYGVHKYEVVLENDKGQTASKPLVHKFGGASTLDIEGVDTENQALQLTIDQGKSEFTVDNLVADGSKYSVKTNNPDLIKATIDDQGKLTIAAEDSGRGAIRIEDTTTGETRYLGVRVKTQDGKIPGMPDTLAIGSVSEDSKADLGFWQDFGDGLSNKRMDARYIYLNGGPENGWRSWQDGQRLESYLRESQKLGIVPYFVYYNIPDGGESYFTDKQHIESQDYLESYAKDLKYALDTISDMAGDDPVGMVLEPDFIGYMAQNSGKRPQDIFAQTDAFYSSGVLDKQKDPSFENNLTGLVKAINYTISNNAPNVNFGWQFNLWASPAGGFTGVGIPSNGLVRITDKLGIDKGRQAIIDEGKEIAKYYKDAGILSYGADFISIDKYGLDAAGVTASAAQDPEGSAWFWNNDHWNNYLLLTKTLHQETDKPVTLWQIPVGHINGSQAPNPYDPSGKFKDLANNSTHYEDSAGTFFLGDTFIENDPKRLKYFSQNQGKDPGLSVDGNKITWSPHIEEAKEAGINTILFGAGVGSSTDGVGSPPTDGYWWISQVQEYYQNPVSLDGTGLAFGSTTVDVNSPVTEAQNNNDVLGLTPPSFGDNRNPTADPSKEEQNLSTDVIKPQEGTPDSSGSNSELDNSNSANNLNYINLDQNNKGNGMIKGTFNDFLEALGEYESGKSSGDPGQYSVSNPFGVSGKYQIDPDHLYEIGYIDKLSSNKSRPWDVQWSPRAKQYGVNSYQDFLNSPKMQEAAIRDSFKFTWGKVSELLAQQGKSINDYLGKTVKYVDRQGNTQPVTLTASGILYGAHSQGAWGMGAFLINLQDSYPNYNDVLRTIGKFSGYDVPESAINKGTSAPVDPIPVDPTPVDPTPIDPTTGGGVENNSGGGDRSEKPPGNDQNNNLNNNQSLDKPDYVGVDGKKDIFNFTWNWGSKNVIDKFNPSEDSINLKSFWTDYSNLNIYDDAQGNAVIDLKQLNNQTITLKGVSTSELSPDNITGVGGQSPLNGQPGTGNSGTANPGNGGDPKPTDPILPTLSIKDLSIQEGNNGSKNAIFNVNLSEGFEKPVSVKYATVDGSAKAGQDYEKTTGTLTFDAGQTSQTISVAVKGDTKVEPNEEFSLQLSDLNNATFTNSKATVTILNDDRISSGGTGGGTGGNQPGKKGPVVAAYYPEWGTYQRNYQVSDIPADKLTHAFYAFAKINDNGEVDIFDKYAAVEKGKDWNNPDKIAGNFGQMAQLKAENPHLKTIISIGGWTLSSKFSDVALTDASRKKFAVSAVDFMKEYGFDGIDIDWEYPVGGGKPGNVNRPEDKHNYTLLLEELDKQIQVQEVQDNKDYLLTIASPAGFDKTENYELAEMSQHLDWFNVMTYDYHGAWEKTTNHNAALYANSNDSSALAGKYNIDSTIQNYLNAGVSPDKIVMGAPLYGRTWQGVSSNNNGGLFQSATGAGPGTWENGMIDYKDLHNKLETDKSYVRYWDDQAKVPYVYNADKGFFSTYEDTQSLGYKLDYVQDNSLGGMFFWDASSDLAGNNPDSLINLAATQLGAVHNSV</sequence>
<feature type="domain" description="CBM2" evidence="12">
    <location>
        <begin position="1"/>
        <end position="117"/>
    </location>
</feature>
<evidence type="ECO:0000313" key="15">
    <source>
        <dbReference type="Proteomes" id="UP000053372"/>
    </source>
</evidence>
<dbReference type="InterPro" id="IPR038081">
    <property type="entry name" value="CalX-like_sf"/>
</dbReference>
<evidence type="ECO:0000256" key="1">
    <source>
        <dbReference type="ARBA" id="ARBA00000822"/>
    </source>
</evidence>
<dbReference type="SUPFAM" id="SSF54556">
    <property type="entry name" value="Chitinase insertion domain"/>
    <property type="match status" value="1"/>
</dbReference>
<dbReference type="GO" id="GO:0008843">
    <property type="term" value="F:endochitinase activity"/>
    <property type="evidence" value="ECO:0007669"/>
    <property type="project" value="UniProtKB-EC"/>
</dbReference>
<feature type="region of interest" description="Disordered" evidence="11">
    <location>
        <begin position="115"/>
        <end position="181"/>
    </location>
</feature>
<evidence type="ECO:0000313" key="14">
    <source>
        <dbReference type="EMBL" id="KST69551.1"/>
    </source>
</evidence>
<dbReference type="InterPro" id="IPR011583">
    <property type="entry name" value="Chitinase_II/V-like_cat"/>
</dbReference>
<dbReference type="SUPFAM" id="SSF51445">
    <property type="entry name" value="(Trans)glycosidases"/>
    <property type="match status" value="1"/>
</dbReference>
<evidence type="ECO:0000256" key="9">
    <source>
        <dbReference type="ARBA" id="ARBA00023295"/>
    </source>
</evidence>
<dbReference type="Pfam" id="PF03160">
    <property type="entry name" value="Calx-beta"/>
    <property type="match status" value="1"/>
</dbReference>
<dbReference type="PANTHER" id="PTHR11177:SF317">
    <property type="entry name" value="CHITINASE 12-RELATED"/>
    <property type="match status" value="1"/>
</dbReference>
<dbReference type="PROSITE" id="PS01095">
    <property type="entry name" value="GH18_1"/>
    <property type="match status" value="1"/>
</dbReference>
<dbReference type="SUPFAM" id="SSF141072">
    <property type="entry name" value="CalX-like"/>
    <property type="match status" value="1"/>
</dbReference>
<gene>
    <name evidence="14" type="ORF">BC008_04425</name>
</gene>
<organism evidence="14 15">
    <name type="scientific">Mastigocoleus testarum BC008</name>
    <dbReference type="NCBI Taxonomy" id="371196"/>
    <lineage>
        <taxon>Bacteria</taxon>
        <taxon>Bacillati</taxon>
        <taxon>Cyanobacteriota</taxon>
        <taxon>Cyanophyceae</taxon>
        <taxon>Nostocales</taxon>
        <taxon>Hapalosiphonaceae</taxon>
        <taxon>Mastigocoleus</taxon>
    </lineage>
</organism>
<dbReference type="InterPro" id="IPR003644">
    <property type="entry name" value="Calx_beta"/>
</dbReference>
<feature type="compositionally biased region" description="Low complexity" evidence="11">
    <location>
        <begin position="1122"/>
        <end position="1134"/>
    </location>
</feature>
<evidence type="ECO:0000256" key="5">
    <source>
        <dbReference type="ARBA" id="ARBA00022737"/>
    </source>
</evidence>
<dbReference type="InterPro" id="IPR008965">
    <property type="entry name" value="CBM2/CBM3_carb-bd_dom_sf"/>
</dbReference>
<dbReference type="GO" id="GO:0030247">
    <property type="term" value="F:polysaccharide binding"/>
    <property type="evidence" value="ECO:0007669"/>
    <property type="project" value="UniProtKB-UniRule"/>
</dbReference>
<dbReference type="Gene3D" id="3.10.50.10">
    <property type="match status" value="1"/>
</dbReference>
<name>A0A0V7ZYY7_9CYAN</name>
<reference evidence="14 15" key="1">
    <citation type="journal article" date="2015" name="Genome Announc.">
        <title>Draft Genome of the Euendolithic (true boring) Cyanobacterium Mastigocoleus testarum strain BC008.</title>
        <authorList>
            <person name="Guida B.S."/>
            <person name="Garcia-Pichel F."/>
        </authorList>
    </citation>
    <scope>NUCLEOTIDE SEQUENCE [LARGE SCALE GENOMIC DNA]</scope>
    <source>
        <strain evidence="14 15">BC008</strain>
    </source>
</reference>
<dbReference type="InterPro" id="IPR013783">
    <property type="entry name" value="Ig-like_fold"/>
</dbReference>
<dbReference type="InterPro" id="IPR012291">
    <property type="entry name" value="CBM2_carb-bd_dom_sf"/>
</dbReference>
<dbReference type="InterPro" id="IPR014756">
    <property type="entry name" value="Ig_E-set"/>
</dbReference>
<accession>A0A0V7ZYY7</accession>
<keyword evidence="7" id="KW-0106">Calcium</keyword>
<keyword evidence="15" id="KW-1185">Reference proteome</keyword>
<comment type="caution">
    <text evidence="14">The sequence shown here is derived from an EMBL/GenBank/DDBJ whole genome shotgun (WGS) entry which is preliminary data.</text>
</comment>
<proteinExistence type="inferred from homology"/>
<comment type="catalytic activity">
    <reaction evidence="1">
        <text>Random endo-hydrolysis of N-acetyl-beta-D-glucosaminide (1-&gt;4)-beta-linkages in chitin and chitodextrins.</text>
        <dbReference type="EC" id="3.2.1.14"/>
    </reaction>
</comment>
<protein>
    <recommendedName>
        <fullName evidence="3">chitinase</fullName>
        <ecNumber evidence="3">3.2.1.14</ecNumber>
    </recommendedName>
</protein>
<evidence type="ECO:0000256" key="4">
    <source>
        <dbReference type="ARBA" id="ARBA00022729"/>
    </source>
</evidence>
<feature type="domain" description="GH18" evidence="13">
    <location>
        <begin position="1387"/>
        <end position="1767"/>
    </location>
</feature>
<dbReference type="Gene3D" id="2.60.40.2030">
    <property type="match status" value="1"/>
</dbReference>
<dbReference type="InterPro" id="IPR036434">
    <property type="entry name" value="Beta_cellobiohydrolase_sf"/>
</dbReference>
<keyword evidence="9 10" id="KW-0326">Glycosidase</keyword>
<dbReference type="RefSeq" id="WP_058183265.1">
    <property type="nucleotide sequence ID" value="NZ_LMTZ01000020.1"/>
</dbReference>
<feature type="compositionally biased region" description="Gly residues" evidence="11">
    <location>
        <begin position="1102"/>
        <end position="1113"/>
    </location>
</feature>
<dbReference type="CDD" id="cd06548">
    <property type="entry name" value="GH18_chitinase"/>
    <property type="match status" value="1"/>
</dbReference>
<evidence type="ECO:0000256" key="3">
    <source>
        <dbReference type="ARBA" id="ARBA00012729"/>
    </source>
</evidence>
<dbReference type="SUPFAM" id="SSF49384">
    <property type="entry name" value="Carbohydrate-binding domain"/>
    <property type="match status" value="1"/>
</dbReference>
<dbReference type="PROSITE" id="PS51910">
    <property type="entry name" value="GH18_2"/>
    <property type="match status" value="1"/>
</dbReference>
<keyword evidence="4" id="KW-0732">Signal</keyword>
<feature type="region of interest" description="Disordered" evidence="11">
    <location>
        <begin position="1213"/>
        <end position="1257"/>
    </location>
</feature>
<evidence type="ECO:0000256" key="11">
    <source>
        <dbReference type="SAM" id="MobiDB-lite"/>
    </source>
</evidence>
<dbReference type="InterPro" id="IPR001919">
    <property type="entry name" value="CBD2"/>
</dbReference>
<evidence type="ECO:0000256" key="8">
    <source>
        <dbReference type="ARBA" id="ARBA00023024"/>
    </source>
</evidence>
<evidence type="ECO:0000259" key="12">
    <source>
        <dbReference type="PROSITE" id="PS51173"/>
    </source>
</evidence>
<dbReference type="InterPro" id="IPR017853">
    <property type="entry name" value="GH"/>
</dbReference>
<feature type="compositionally biased region" description="Polar residues" evidence="11">
    <location>
        <begin position="169"/>
        <end position="178"/>
    </location>
</feature>
<dbReference type="InterPro" id="IPR001579">
    <property type="entry name" value="Glyco_hydro_18_chit_AS"/>
</dbReference>
<evidence type="ECO:0000256" key="7">
    <source>
        <dbReference type="ARBA" id="ARBA00022837"/>
    </source>
</evidence>
<dbReference type="InterPro" id="IPR029070">
    <property type="entry name" value="Chitinase_insertion_sf"/>
</dbReference>
<dbReference type="GO" id="GO:0006032">
    <property type="term" value="P:chitin catabolic process"/>
    <property type="evidence" value="ECO:0007669"/>
    <property type="project" value="UniProtKB-KW"/>
</dbReference>
<dbReference type="SMART" id="SM00636">
    <property type="entry name" value="Glyco_18"/>
    <property type="match status" value="1"/>
</dbReference>
<keyword evidence="5" id="KW-0677">Repeat</keyword>
<dbReference type="Gene3D" id="3.20.20.80">
    <property type="entry name" value="Glycosidases"/>
    <property type="match status" value="1"/>
</dbReference>
<dbReference type="EC" id="3.2.1.14" evidence="3"/>
<dbReference type="SMART" id="SM00237">
    <property type="entry name" value="Calx_beta"/>
    <property type="match status" value="1"/>
</dbReference>